<evidence type="ECO:0000256" key="1">
    <source>
        <dbReference type="SAM" id="MobiDB-lite"/>
    </source>
</evidence>
<proteinExistence type="predicted"/>
<protein>
    <submittedName>
        <fullName evidence="2">Uncharacterized protein</fullName>
    </submittedName>
</protein>
<reference evidence="2" key="2">
    <citation type="submission" date="2023-05" db="EMBL/GenBank/DDBJ databases">
        <authorList>
            <person name="Fouks B."/>
        </authorList>
    </citation>
    <scope>NUCLEOTIDE SEQUENCE</scope>
    <source>
        <strain evidence="2">Stay&amp;Tobe</strain>
        <tissue evidence="2">Testes</tissue>
    </source>
</reference>
<accession>A0AAD8AKG2</accession>
<dbReference type="AlphaFoldDB" id="A0AAD8AKG2"/>
<name>A0AAD8AKG2_DIPPU</name>
<evidence type="ECO:0000313" key="2">
    <source>
        <dbReference type="EMBL" id="KAJ9600819.1"/>
    </source>
</evidence>
<reference evidence="2" key="1">
    <citation type="journal article" date="2023" name="IScience">
        <title>Live-bearing cockroach genome reveals convergent evolutionary mechanisms linked to viviparity in insects and beyond.</title>
        <authorList>
            <person name="Fouks B."/>
            <person name="Harrison M.C."/>
            <person name="Mikhailova A.A."/>
            <person name="Marchal E."/>
            <person name="English S."/>
            <person name="Carruthers M."/>
            <person name="Jennings E.C."/>
            <person name="Chiamaka E.L."/>
            <person name="Frigard R.A."/>
            <person name="Pippel M."/>
            <person name="Attardo G.M."/>
            <person name="Benoit J.B."/>
            <person name="Bornberg-Bauer E."/>
            <person name="Tobe S.S."/>
        </authorList>
    </citation>
    <scope>NUCLEOTIDE SEQUENCE</scope>
    <source>
        <strain evidence="2">Stay&amp;Tobe</strain>
    </source>
</reference>
<comment type="caution">
    <text evidence="2">The sequence shown here is derived from an EMBL/GenBank/DDBJ whole genome shotgun (WGS) entry which is preliminary data.</text>
</comment>
<dbReference type="Proteomes" id="UP001233999">
    <property type="component" value="Unassembled WGS sequence"/>
</dbReference>
<feature type="non-terminal residue" evidence="2">
    <location>
        <position position="53"/>
    </location>
</feature>
<feature type="region of interest" description="Disordered" evidence="1">
    <location>
        <begin position="31"/>
        <end position="53"/>
    </location>
</feature>
<evidence type="ECO:0000313" key="3">
    <source>
        <dbReference type="Proteomes" id="UP001233999"/>
    </source>
</evidence>
<gene>
    <name evidence="2" type="ORF">L9F63_001031</name>
</gene>
<keyword evidence="3" id="KW-1185">Reference proteome</keyword>
<sequence>MPGRTLATWFGTGSDPTENSYQTLETSFYSRAPQQGPNQYDQQHQYGYYPVNQ</sequence>
<dbReference type="EMBL" id="JASPKZ010000045">
    <property type="protein sequence ID" value="KAJ9600819.1"/>
    <property type="molecule type" value="Genomic_DNA"/>
</dbReference>
<organism evidence="2 3">
    <name type="scientific">Diploptera punctata</name>
    <name type="common">Pacific beetle cockroach</name>
    <dbReference type="NCBI Taxonomy" id="6984"/>
    <lineage>
        <taxon>Eukaryota</taxon>
        <taxon>Metazoa</taxon>
        <taxon>Ecdysozoa</taxon>
        <taxon>Arthropoda</taxon>
        <taxon>Hexapoda</taxon>
        <taxon>Insecta</taxon>
        <taxon>Pterygota</taxon>
        <taxon>Neoptera</taxon>
        <taxon>Polyneoptera</taxon>
        <taxon>Dictyoptera</taxon>
        <taxon>Blattodea</taxon>
        <taxon>Blaberoidea</taxon>
        <taxon>Blaberidae</taxon>
        <taxon>Diplopterinae</taxon>
        <taxon>Diploptera</taxon>
    </lineage>
</organism>